<keyword evidence="5" id="KW-1185">Reference proteome</keyword>
<reference evidence="4" key="1">
    <citation type="submission" date="2021-06" db="EMBL/GenBank/DDBJ databases">
        <authorList>
            <person name="Kallberg Y."/>
            <person name="Tangrot J."/>
            <person name="Rosling A."/>
        </authorList>
    </citation>
    <scope>NUCLEOTIDE SEQUENCE</scope>
    <source>
        <strain evidence="4">MA453B</strain>
    </source>
</reference>
<dbReference type="PROSITE" id="PS50103">
    <property type="entry name" value="ZF_C3H1"/>
    <property type="match status" value="1"/>
</dbReference>
<dbReference type="OrthoDB" id="2427374at2759"/>
<evidence type="ECO:0000256" key="1">
    <source>
        <dbReference type="PROSITE-ProRule" id="PRU00723"/>
    </source>
</evidence>
<dbReference type="GO" id="GO:0008270">
    <property type="term" value="F:zinc ion binding"/>
    <property type="evidence" value="ECO:0007669"/>
    <property type="project" value="UniProtKB-KW"/>
</dbReference>
<proteinExistence type="predicted"/>
<keyword evidence="2" id="KW-0175">Coiled coil</keyword>
<dbReference type="Proteomes" id="UP000789405">
    <property type="component" value="Unassembled WGS sequence"/>
</dbReference>
<feature type="non-terminal residue" evidence="4">
    <location>
        <position position="342"/>
    </location>
</feature>
<feature type="coiled-coil region" evidence="2">
    <location>
        <begin position="282"/>
        <end position="342"/>
    </location>
</feature>
<evidence type="ECO:0000256" key="2">
    <source>
        <dbReference type="SAM" id="Coils"/>
    </source>
</evidence>
<gene>
    <name evidence="4" type="ORF">DERYTH_LOCUS21345</name>
</gene>
<keyword evidence="1" id="KW-0862">Zinc</keyword>
<keyword evidence="1" id="KW-0479">Metal-binding</keyword>
<comment type="caution">
    <text evidence="4">The sequence shown here is derived from an EMBL/GenBank/DDBJ whole genome shotgun (WGS) entry which is preliminary data.</text>
</comment>
<organism evidence="4 5">
    <name type="scientific">Dentiscutata erythropus</name>
    <dbReference type="NCBI Taxonomy" id="1348616"/>
    <lineage>
        <taxon>Eukaryota</taxon>
        <taxon>Fungi</taxon>
        <taxon>Fungi incertae sedis</taxon>
        <taxon>Mucoromycota</taxon>
        <taxon>Glomeromycotina</taxon>
        <taxon>Glomeromycetes</taxon>
        <taxon>Diversisporales</taxon>
        <taxon>Gigasporaceae</taxon>
        <taxon>Dentiscutata</taxon>
    </lineage>
</organism>
<keyword evidence="1" id="KW-0863">Zinc-finger</keyword>
<sequence length="342" mass="39531">LDPSKLAEASNRLLSCLTPKLKQSYHLVVSFSEEKARFQICLDTSLWFNVYLQNQKMYDFTKAINVARQYITNTRLKVSPEDEAPFIVDYKETEKDKAFVLCPYFPTGKCKNSKEMCYLDDHPDIICKVDVVTRDGRQTKCNFYFAIKLIVNELSNGDRKHKHYTNKTLVQHKPFWDDLLSKRQKLDFYSIAINYGLWETGQSQNKYAQECHAHIHLYFTANAWNKVKKRISDPDVLLKFNVRDFSGLNYLLQDCAELEDKKLRPAEHLLVLNAVSNLSLAVEKIDRNLSMLKDNNAALVKRIEGNQRNLISTLNNNNAALVERLDNNNTALIKAIGSLKQK</sequence>
<accession>A0A9N9P7F7</accession>
<protein>
    <submittedName>
        <fullName evidence="4">10638_t:CDS:1</fullName>
    </submittedName>
</protein>
<feature type="zinc finger region" description="C3H1-type" evidence="1">
    <location>
        <begin position="96"/>
        <end position="125"/>
    </location>
</feature>
<evidence type="ECO:0000259" key="3">
    <source>
        <dbReference type="PROSITE" id="PS50103"/>
    </source>
</evidence>
<dbReference type="AlphaFoldDB" id="A0A9N9P7F7"/>
<dbReference type="EMBL" id="CAJVPY010027024">
    <property type="protein sequence ID" value="CAG8790593.1"/>
    <property type="molecule type" value="Genomic_DNA"/>
</dbReference>
<name>A0A9N9P7F7_9GLOM</name>
<dbReference type="InterPro" id="IPR000571">
    <property type="entry name" value="Znf_CCCH"/>
</dbReference>
<feature type="domain" description="C3H1-type" evidence="3">
    <location>
        <begin position="96"/>
        <end position="125"/>
    </location>
</feature>
<evidence type="ECO:0000313" key="4">
    <source>
        <dbReference type="EMBL" id="CAG8790593.1"/>
    </source>
</evidence>
<evidence type="ECO:0000313" key="5">
    <source>
        <dbReference type="Proteomes" id="UP000789405"/>
    </source>
</evidence>